<dbReference type="InterPro" id="IPR001810">
    <property type="entry name" value="F-box_dom"/>
</dbReference>
<dbReference type="PANTHER" id="PTHR31215">
    <property type="entry name" value="OS05G0510400 PROTEIN-RELATED"/>
    <property type="match status" value="1"/>
</dbReference>
<accession>A0AAD6EV38</accession>
<dbReference type="InterPro" id="IPR032675">
    <property type="entry name" value="LRR_dom_sf"/>
</dbReference>
<evidence type="ECO:0000313" key="3">
    <source>
        <dbReference type="Proteomes" id="UP001210211"/>
    </source>
</evidence>
<dbReference type="InterPro" id="IPR044809">
    <property type="entry name" value="AUF1-like"/>
</dbReference>
<dbReference type="InterPro" id="IPR036047">
    <property type="entry name" value="F-box-like_dom_sf"/>
</dbReference>
<dbReference type="AlphaFoldDB" id="A0AAD6EV38"/>
<reference evidence="2 3" key="1">
    <citation type="journal article" date="2022" name="Cell">
        <title>Repeat-based holocentromeres influence genome architecture and karyotype evolution.</title>
        <authorList>
            <person name="Hofstatter P.G."/>
            <person name="Thangavel G."/>
            <person name="Lux T."/>
            <person name="Neumann P."/>
            <person name="Vondrak T."/>
            <person name="Novak P."/>
            <person name="Zhang M."/>
            <person name="Costa L."/>
            <person name="Castellani M."/>
            <person name="Scott A."/>
            <person name="Toegelov H."/>
            <person name="Fuchs J."/>
            <person name="Mata-Sucre Y."/>
            <person name="Dias Y."/>
            <person name="Vanzela A.L.L."/>
            <person name="Huettel B."/>
            <person name="Almeida C.C.S."/>
            <person name="Simkova H."/>
            <person name="Souza G."/>
            <person name="Pedrosa-Harand A."/>
            <person name="Macas J."/>
            <person name="Mayer K.F.X."/>
            <person name="Houben A."/>
            <person name="Marques A."/>
        </authorList>
    </citation>
    <scope>NUCLEOTIDE SEQUENCE [LARGE SCALE GENOMIC DNA]</scope>
    <source>
        <strain evidence="2">RhyTen1mFocal</strain>
    </source>
</reference>
<keyword evidence="3" id="KW-1185">Reference proteome</keyword>
<sequence length="447" mass="50772">MDNLPSDILLDIFARLPDSTDLASCRLTSHRLLSLSYQVSSISIQQHKHYNPIPFKARVTNLVSLLSSSLQSISISAKSDDHAVLGERDSGAVEIDEINDLTDFDFLSAWLPLVDRQLKSLSIDNCWSKYRAGFSSALSLISDICNNLENLVIRKAWLSFSCIKPMPTLTSLTLEFVTIDDENLGKINECLPYLQVLNMTRIIGLKEPKIHLLHLQACCFTGYPRSMTIHAPNLTKLKLRCIEPSLLILKCPSLSEFNISIVKPSGTIRMEIPKVLEKLTVKSLDIPQLLRFFKGTNKLRTLELEVSPIMSWFESYTIFSMSDILEMFGSIDELIFGPVAWYLWRRSFPPCPSISNRICSRKITVKLPPDDFNDIGLTSNVLKMCARSCQVHLLFYSDVDEMQKADIIAKLLNSFPGVKWTWSTSEKLSIEFFNRLPQPHLYTSLQR</sequence>
<gene>
    <name evidence="2" type="ORF">LUZ61_006016</name>
</gene>
<name>A0AAD6EV38_9POAL</name>
<proteinExistence type="predicted"/>
<feature type="domain" description="F-box" evidence="1">
    <location>
        <begin position="1"/>
        <end position="36"/>
    </location>
</feature>
<dbReference type="EMBL" id="JAMRDG010000001">
    <property type="protein sequence ID" value="KAJ3702311.1"/>
    <property type="molecule type" value="Genomic_DNA"/>
</dbReference>
<evidence type="ECO:0000313" key="2">
    <source>
        <dbReference type="EMBL" id="KAJ3702311.1"/>
    </source>
</evidence>
<protein>
    <recommendedName>
        <fullName evidence="1">F-box domain-containing protein</fullName>
    </recommendedName>
</protein>
<dbReference type="SUPFAM" id="SSF81383">
    <property type="entry name" value="F-box domain"/>
    <property type="match status" value="1"/>
</dbReference>
<comment type="caution">
    <text evidence="2">The sequence shown here is derived from an EMBL/GenBank/DDBJ whole genome shotgun (WGS) entry which is preliminary data.</text>
</comment>
<organism evidence="2 3">
    <name type="scientific">Rhynchospora tenuis</name>
    <dbReference type="NCBI Taxonomy" id="198213"/>
    <lineage>
        <taxon>Eukaryota</taxon>
        <taxon>Viridiplantae</taxon>
        <taxon>Streptophyta</taxon>
        <taxon>Embryophyta</taxon>
        <taxon>Tracheophyta</taxon>
        <taxon>Spermatophyta</taxon>
        <taxon>Magnoliopsida</taxon>
        <taxon>Liliopsida</taxon>
        <taxon>Poales</taxon>
        <taxon>Cyperaceae</taxon>
        <taxon>Cyperoideae</taxon>
        <taxon>Rhynchosporeae</taxon>
        <taxon>Rhynchospora</taxon>
    </lineage>
</organism>
<evidence type="ECO:0000259" key="1">
    <source>
        <dbReference type="Pfam" id="PF12937"/>
    </source>
</evidence>
<dbReference type="Gene3D" id="3.80.10.10">
    <property type="entry name" value="Ribonuclease Inhibitor"/>
    <property type="match status" value="1"/>
</dbReference>
<dbReference type="Proteomes" id="UP001210211">
    <property type="component" value="Unassembled WGS sequence"/>
</dbReference>
<dbReference type="Pfam" id="PF12937">
    <property type="entry name" value="F-box-like"/>
    <property type="match status" value="1"/>
</dbReference>
<dbReference type="SUPFAM" id="SSF52047">
    <property type="entry name" value="RNI-like"/>
    <property type="match status" value="1"/>
</dbReference>